<sequence>MLKRDSLTAQMQQLSHTLAKVKRLILEDQELKALEDVNYTLSHYYGVTEQEMIDMPGDLFTDRLREQQYKAEELNMLAAFLDELAGLSDDGLTRKNLWAKVISIYDLLEKEYHILSFEHIARRDLLANALGL</sequence>
<dbReference type="STRING" id="407022.SAMN05661044_03529"/>
<accession>A0A1H7THK3</accession>
<dbReference type="OrthoDB" id="797106at2"/>
<dbReference type="RefSeq" id="WP_093326763.1">
    <property type="nucleotide sequence ID" value="NZ_FOAF01000004.1"/>
</dbReference>
<dbReference type="Proteomes" id="UP000199421">
    <property type="component" value="Unassembled WGS sequence"/>
</dbReference>
<proteinExistence type="predicted"/>
<gene>
    <name evidence="1" type="ORF">SAMN05661044_03529</name>
</gene>
<evidence type="ECO:0000313" key="1">
    <source>
        <dbReference type="EMBL" id="SEL84158.1"/>
    </source>
</evidence>
<protein>
    <submittedName>
        <fullName evidence="1">Uncharacterized protein</fullName>
    </submittedName>
</protein>
<organism evidence="1 2">
    <name type="scientific">Olivibacter domesticus</name>
    <name type="common">Pseudosphingobacterium domesticum</name>
    <dbReference type="NCBI Taxonomy" id="407022"/>
    <lineage>
        <taxon>Bacteria</taxon>
        <taxon>Pseudomonadati</taxon>
        <taxon>Bacteroidota</taxon>
        <taxon>Sphingobacteriia</taxon>
        <taxon>Sphingobacteriales</taxon>
        <taxon>Sphingobacteriaceae</taxon>
        <taxon>Olivibacter</taxon>
    </lineage>
</organism>
<name>A0A1H7THK3_OLID1</name>
<keyword evidence="2" id="KW-1185">Reference proteome</keyword>
<dbReference type="EMBL" id="FOAF01000004">
    <property type="protein sequence ID" value="SEL84158.1"/>
    <property type="molecule type" value="Genomic_DNA"/>
</dbReference>
<evidence type="ECO:0000313" key="2">
    <source>
        <dbReference type="Proteomes" id="UP000199421"/>
    </source>
</evidence>
<reference evidence="2" key="1">
    <citation type="submission" date="2016-10" db="EMBL/GenBank/DDBJ databases">
        <authorList>
            <person name="Varghese N."/>
            <person name="Submissions S."/>
        </authorList>
    </citation>
    <scope>NUCLEOTIDE SEQUENCE [LARGE SCALE GENOMIC DNA]</scope>
    <source>
        <strain evidence="2">DSM 18733</strain>
    </source>
</reference>
<dbReference type="AlphaFoldDB" id="A0A1H7THK3"/>